<evidence type="ECO:0000313" key="3">
    <source>
        <dbReference type="Proteomes" id="UP000289411"/>
    </source>
</evidence>
<reference evidence="2 3" key="2">
    <citation type="submission" date="2019-02" db="EMBL/GenBank/DDBJ databases">
        <title>'Lichenibacterium ramalinii' gen. nov. sp. nov., 'Lichenibacterium minor' gen. nov. sp. nov.</title>
        <authorList>
            <person name="Pankratov T."/>
        </authorList>
    </citation>
    <scope>NUCLEOTIDE SEQUENCE [LARGE SCALE GENOMIC DNA]</scope>
    <source>
        <strain evidence="2 3">RmlP001</strain>
    </source>
</reference>
<reference evidence="2 3" key="1">
    <citation type="submission" date="2018-09" db="EMBL/GenBank/DDBJ databases">
        <authorList>
            <person name="Grouzdev D.S."/>
            <person name="Krutkina M.S."/>
        </authorList>
    </citation>
    <scope>NUCLEOTIDE SEQUENCE [LARGE SCALE GENOMIC DNA]</scope>
    <source>
        <strain evidence="2 3">RmlP001</strain>
    </source>
</reference>
<name>A0A4Q2RE92_9HYPH</name>
<dbReference type="Proteomes" id="UP000289411">
    <property type="component" value="Unassembled WGS sequence"/>
</dbReference>
<organism evidence="2 3">
    <name type="scientific">Lichenibacterium ramalinae</name>
    <dbReference type="NCBI Taxonomy" id="2316527"/>
    <lineage>
        <taxon>Bacteria</taxon>
        <taxon>Pseudomonadati</taxon>
        <taxon>Pseudomonadota</taxon>
        <taxon>Alphaproteobacteria</taxon>
        <taxon>Hyphomicrobiales</taxon>
        <taxon>Lichenihabitantaceae</taxon>
        <taxon>Lichenibacterium</taxon>
    </lineage>
</organism>
<dbReference type="EMBL" id="QYBC01000013">
    <property type="protein sequence ID" value="RYB03657.1"/>
    <property type="molecule type" value="Genomic_DNA"/>
</dbReference>
<evidence type="ECO:0008006" key="4">
    <source>
        <dbReference type="Google" id="ProtNLM"/>
    </source>
</evidence>
<evidence type="ECO:0000256" key="1">
    <source>
        <dbReference type="SAM" id="Phobius"/>
    </source>
</evidence>
<keyword evidence="3" id="KW-1185">Reference proteome</keyword>
<dbReference type="AlphaFoldDB" id="A0A4Q2RE92"/>
<feature type="transmembrane region" description="Helical" evidence="1">
    <location>
        <begin position="30"/>
        <end position="55"/>
    </location>
</feature>
<keyword evidence="1" id="KW-0472">Membrane</keyword>
<sequence>MTANRDAARRGPVERAAEVVPPPAGRGFRWIVVTLLALSTVALAGIAALLGLVYLQLKSSDVASLKADVAGVKSETASFHADVGKAMTALQKGLTDTATEVNSATLQLNDIALSLHKKP</sequence>
<dbReference type="OrthoDB" id="9940747at2"/>
<keyword evidence="1" id="KW-1133">Transmembrane helix</keyword>
<evidence type="ECO:0000313" key="2">
    <source>
        <dbReference type="EMBL" id="RYB03657.1"/>
    </source>
</evidence>
<dbReference type="RefSeq" id="WP_129220225.1">
    <property type="nucleotide sequence ID" value="NZ_QYBC01000013.1"/>
</dbReference>
<proteinExistence type="predicted"/>
<accession>A0A4Q2RE92</accession>
<keyword evidence="1" id="KW-0812">Transmembrane</keyword>
<comment type="caution">
    <text evidence="2">The sequence shown here is derived from an EMBL/GenBank/DDBJ whole genome shotgun (WGS) entry which is preliminary data.</text>
</comment>
<gene>
    <name evidence="2" type="ORF">D3272_16050</name>
</gene>
<protein>
    <recommendedName>
        <fullName evidence="4">Methyl-accepting chemotaxis protein</fullName>
    </recommendedName>
</protein>